<accession>A0AAD0PUB7</accession>
<evidence type="ECO:0000259" key="4">
    <source>
        <dbReference type="Pfam" id="PF00437"/>
    </source>
</evidence>
<dbReference type="AlphaFoldDB" id="A0AAD0PUB7"/>
<keyword evidence="5" id="KW-0614">Plasmid</keyword>
<dbReference type="RefSeq" id="WP_114805114.1">
    <property type="nucleotide sequence ID" value="NZ_CP031226.1"/>
</dbReference>
<dbReference type="GO" id="GO:0016887">
    <property type="term" value="F:ATP hydrolysis activity"/>
    <property type="evidence" value="ECO:0007669"/>
    <property type="project" value="TreeGrafter"/>
</dbReference>
<protein>
    <submittedName>
        <fullName evidence="5">Type II secretion system protein E</fullName>
    </submittedName>
</protein>
<keyword evidence="3" id="KW-0067">ATP-binding</keyword>
<evidence type="ECO:0000313" key="5">
    <source>
        <dbReference type="EMBL" id="AXH59485.1"/>
    </source>
</evidence>
<dbReference type="InterPro" id="IPR001482">
    <property type="entry name" value="T2SS/T4SS_dom"/>
</dbReference>
<dbReference type="PANTHER" id="PTHR30258">
    <property type="entry name" value="TYPE II SECRETION SYSTEM PROTEIN GSPE-RELATED"/>
    <property type="match status" value="1"/>
</dbReference>
<dbReference type="GO" id="GO:0005886">
    <property type="term" value="C:plasma membrane"/>
    <property type="evidence" value="ECO:0007669"/>
    <property type="project" value="TreeGrafter"/>
</dbReference>
<geneLocation type="plasmid" evidence="6">
    <name>pmppla107</name>
</geneLocation>
<sequence>MTSTSPLDHVTDLYLPAEDPGAGIFFPGNHPVTPKMIGACIALVEKAKKKRVSDSKVAEGGVPFRSHFMPTSGGDMYIFRKMPTEILSMSKLGMPAVVANQLLSERMIKGGLIIVSGLPGNGKSTTLASIIVARLEKYAGICITVEDPIEMPLQGRHGEGLCLQRGVIGEEQFATAIRDAMRAYPAKTPAMMMIGEVRDSETAALAIRSAVDGRLVMITMHAANPIKALMRLCSFASRHMPLEEVRELLASSFRMALHQTLASVPGTDQVKLQLQVLQDTNSVAGTIRSRNLSLETLKNDLTQQTNCLRLKLPIELRSVD</sequence>
<evidence type="ECO:0000256" key="1">
    <source>
        <dbReference type="ARBA" id="ARBA00006611"/>
    </source>
</evidence>
<dbReference type="Pfam" id="PF00437">
    <property type="entry name" value="T2SSE"/>
    <property type="match status" value="1"/>
</dbReference>
<gene>
    <name evidence="5" type="ORF">PLA107_030120</name>
</gene>
<dbReference type="GO" id="GO:0005524">
    <property type="term" value="F:ATP binding"/>
    <property type="evidence" value="ECO:0007669"/>
    <property type="project" value="UniProtKB-KW"/>
</dbReference>
<feature type="domain" description="Bacterial type II secretion system protein E" evidence="4">
    <location>
        <begin position="56"/>
        <end position="263"/>
    </location>
</feature>
<keyword evidence="2" id="KW-0547">Nucleotide-binding</keyword>
<name>A0AAD0PUB7_PSEAV</name>
<dbReference type="InterPro" id="IPR027417">
    <property type="entry name" value="P-loop_NTPase"/>
</dbReference>
<dbReference type="EMBL" id="CP031226">
    <property type="protein sequence ID" value="AXH59485.1"/>
    <property type="molecule type" value="Genomic_DNA"/>
</dbReference>
<reference evidence="5 6" key="1">
    <citation type="journal article" date="2011" name="PLoS Pathog.">
        <title>Dynamic evolution of pathogenicity revealed by sequencing and comparative genomics of 19 Pseudomonas syringae isolates.</title>
        <authorList>
            <person name="Baltrus D.A."/>
            <person name="Nishimura M.T."/>
            <person name="Romanchuk A."/>
            <person name="Chang J.H."/>
            <person name="Mukhtar M.S."/>
            <person name="Cherkis K."/>
            <person name="Roach J."/>
            <person name="Grant S.R."/>
            <person name="Jones C.D."/>
            <person name="Dangl J.L."/>
        </authorList>
    </citation>
    <scope>NUCLEOTIDE SEQUENCE [LARGE SCALE GENOMIC DNA]</scope>
    <source>
        <strain evidence="5 6">M301315</strain>
    </source>
</reference>
<evidence type="ECO:0000256" key="3">
    <source>
        <dbReference type="ARBA" id="ARBA00022840"/>
    </source>
</evidence>
<organism evidence="5 6">
    <name type="scientific">Pseudomonas amygdali pv. lachrymans str. M301315</name>
    <dbReference type="NCBI Taxonomy" id="629260"/>
    <lineage>
        <taxon>Bacteria</taxon>
        <taxon>Pseudomonadati</taxon>
        <taxon>Pseudomonadota</taxon>
        <taxon>Gammaproteobacteria</taxon>
        <taxon>Pseudomonadales</taxon>
        <taxon>Pseudomonadaceae</taxon>
        <taxon>Pseudomonas</taxon>
        <taxon>Pseudomonas amygdali</taxon>
    </lineage>
</organism>
<dbReference type="Proteomes" id="UP000006426">
    <property type="component" value="Plasmid pmppla107"/>
</dbReference>
<dbReference type="Gene3D" id="3.40.50.300">
    <property type="entry name" value="P-loop containing nucleotide triphosphate hydrolases"/>
    <property type="match status" value="1"/>
</dbReference>
<dbReference type="PANTHER" id="PTHR30258:SF3">
    <property type="entry name" value="SLL1921 PROTEIN"/>
    <property type="match status" value="1"/>
</dbReference>
<evidence type="ECO:0000256" key="2">
    <source>
        <dbReference type="ARBA" id="ARBA00022741"/>
    </source>
</evidence>
<evidence type="ECO:0000313" key="6">
    <source>
        <dbReference type="Proteomes" id="UP000006426"/>
    </source>
</evidence>
<comment type="similarity">
    <text evidence="1">Belongs to the GSP E family.</text>
</comment>
<proteinExistence type="inferred from homology"/>
<dbReference type="SUPFAM" id="SSF52540">
    <property type="entry name" value="P-loop containing nucleoside triphosphate hydrolases"/>
    <property type="match status" value="1"/>
</dbReference>